<dbReference type="InterPro" id="IPR011009">
    <property type="entry name" value="Kinase-like_dom_sf"/>
</dbReference>
<proteinExistence type="predicted"/>
<name>A0A2T4C9Z8_TRILO</name>
<gene>
    <name evidence="2" type="ORF">M440DRAFT_1429363</name>
</gene>
<reference evidence="2 3" key="1">
    <citation type="submission" date="2016-07" db="EMBL/GenBank/DDBJ databases">
        <title>Multiple horizontal gene transfer events from other fungi enriched the ability of initially mycotrophic Trichoderma (Ascomycota) to feed on dead plant biomass.</title>
        <authorList>
            <consortium name="DOE Joint Genome Institute"/>
            <person name="Aerts A."/>
            <person name="Atanasova L."/>
            <person name="Chenthamara K."/>
            <person name="Zhang J."/>
            <person name="Grujic M."/>
            <person name="Henrissat B."/>
            <person name="Kuo A."/>
            <person name="Salamov A."/>
            <person name="Lipzen A."/>
            <person name="Labutti K."/>
            <person name="Barry K."/>
            <person name="Miao Y."/>
            <person name="Rahimi M.J."/>
            <person name="Shen Q."/>
            <person name="Grigoriev I.V."/>
            <person name="Kubicek C.P."/>
            <person name="Druzhinina I.S."/>
        </authorList>
    </citation>
    <scope>NUCLEOTIDE SEQUENCE [LARGE SCALE GENOMIC DNA]</scope>
    <source>
        <strain evidence="2 3">ATCC 18648</strain>
    </source>
</reference>
<organism evidence="2 3">
    <name type="scientific">Trichoderma longibrachiatum ATCC 18648</name>
    <dbReference type="NCBI Taxonomy" id="983965"/>
    <lineage>
        <taxon>Eukaryota</taxon>
        <taxon>Fungi</taxon>
        <taxon>Dikarya</taxon>
        <taxon>Ascomycota</taxon>
        <taxon>Pezizomycotina</taxon>
        <taxon>Sordariomycetes</taxon>
        <taxon>Hypocreomycetidae</taxon>
        <taxon>Hypocreales</taxon>
        <taxon>Hypocreaceae</taxon>
        <taxon>Trichoderma</taxon>
    </lineage>
</organism>
<evidence type="ECO:0000313" key="3">
    <source>
        <dbReference type="Proteomes" id="UP000240760"/>
    </source>
</evidence>
<evidence type="ECO:0000259" key="1">
    <source>
        <dbReference type="Pfam" id="PF01636"/>
    </source>
</evidence>
<dbReference type="InterPro" id="IPR002575">
    <property type="entry name" value="Aminoglycoside_PTrfase"/>
</dbReference>
<evidence type="ECO:0000313" key="2">
    <source>
        <dbReference type="EMBL" id="PTB78348.1"/>
    </source>
</evidence>
<protein>
    <recommendedName>
        <fullName evidence="1">Aminoglycoside phosphotransferase domain-containing protein</fullName>
    </recommendedName>
</protein>
<dbReference type="Proteomes" id="UP000240760">
    <property type="component" value="Unassembled WGS sequence"/>
</dbReference>
<dbReference type="SUPFAM" id="SSF56112">
    <property type="entry name" value="Protein kinase-like (PK-like)"/>
    <property type="match status" value="1"/>
</dbReference>
<feature type="domain" description="Aminoglycoside phosphotransferase" evidence="1">
    <location>
        <begin position="133"/>
        <end position="337"/>
    </location>
</feature>
<dbReference type="InterPro" id="IPR051678">
    <property type="entry name" value="AGP_Transferase"/>
</dbReference>
<dbReference type="Pfam" id="PF01636">
    <property type="entry name" value="APH"/>
    <property type="match status" value="1"/>
</dbReference>
<dbReference type="AlphaFoldDB" id="A0A2T4C9Z8"/>
<keyword evidence="3" id="KW-1185">Reference proteome</keyword>
<dbReference type="EMBL" id="KZ679129">
    <property type="protein sequence ID" value="PTB78348.1"/>
    <property type="molecule type" value="Genomic_DNA"/>
</dbReference>
<sequence>MESTPSPRETTPETHPTHGVHLSNETIISIINSLIPGSHILAINSLEHGKSFNNRIYFLKIHVPDDLLLHGLHNGAVNYLVLKLNGKFFDETNSKNEVSCLSLLEHFAPDVPSPRVLAWSDGDSSVLHRLTATGSLATKELEISRPEDNGQLHGWILMTRLPGVPLSTLDLDTDELKVVGEQLADMVYRWRHSLPAWASAGNLQCGLPHGKKQDSSSLEVAGLLISPSPNMPGFGVKAVAPIVSPLQYYRVKLEARLQKLQDLDVFTENRHLTPLFREFMDIQLPKLGISNAENSRFFFTHYDLSPRNVLMSADHTEITGIVDFEFSGFFPELDEFVNDSVANAGDWPDALYDAYLSRLEDCGMNTPRRGIREQV</sequence>
<dbReference type="PANTHER" id="PTHR21310">
    <property type="entry name" value="AMINOGLYCOSIDE PHOSPHOTRANSFERASE-RELATED-RELATED"/>
    <property type="match status" value="1"/>
</dbReference>
<dbReference type="PANTHER" id="PTHR21310:SF15">
    <property type="entry name" value="AMINOGLYCOSIDE PHOSPHOTRANSFERASE DOMAIN-CONTAINING PROTEIN"/>
    <property type="match status" value="1"/>
</dbReference>
<accession>A0A2T4C9Z8</accession>
<dbReference type="OrthoDB" id="2906425at2759"/>